<evidence type="ECO:0000256" key="2">
    <source>
        <dbReference type="ARBA" id="ARBA00012438"/>
    </source>
</evidence>
<dbReference type="GO" id="GO:0004673">
    <property type="term" value="F:protein histidine kinase activity"/>
    <property type="evidence" value="ECO:0007669"/>
    <property type="project" value="UniProtKB-EC"/>
</dbReference>
<gene>
    <name evidence="7" type="ORF">GCM10011380_24380</name>
</gene>
<reference evidence="7" key="2">
    <citation type="submission" date="2020-09" db="EMBL/GenBank/DDBJ databases">
        <authorList>
            <person name="Sun Q."/>
            <person name="Zhou Y."/>
        </authorList>
    </citation>
    <scope>NUCLEOTIDE SEQUENCE</scope>
    <source>
        <strain evidence="7">CGMCC 1.15330</strain>
    </source>
</reference>
<dbReference type="SMART" id="SM00387">
    <property type="entry name" value="HATPase_c"/>
    <property type="match status" value="1"/>
</dbReference>
<dbReference type="AlphaFoldDB" id="A0A916WUN3"/>
<keyword evidence="5" id="KW-0902">Two-component regulatory system</keyword>
<evidence type="ECO:0000256" key="3">
    <source>
        <dbReference type="ARBA" id="ARBA00022679"/>
    </source>
</evidence>
<dbReference type="GO" id="GO:0000160">
    <property type="term" value="P:phosphorelay signal transduction system"/>
    <property type="evidence" value="ECO:0007669"/>
    <property type="project" value="UniProtKB-KW"/>
</dbReference>
<reference evidence="7" key="1">
    <citation type="journal article" date="2014" name="Int. J. Syst. Evol. Microbiol.">
        <title>Complete genome sequence of Corynebacterium casei LMG S-19264T (=DSM 44701T), isolated from a smear-ripened cheese.</title>
        <authorList>
            <consortium name="US DOE Joint Genome Institute (JGI-PGF)"/>
            <person name="Walter F."/>
            <person name="Albersmeier A."/>
            <person name="Kalinowski J."/>
            <person name="Ruckert C."/>
        </authorList>
    </citation>
    <scope>NUCLEOTIDE SEQUENCE</scope>
    <source>
        <strain evidence="7">CGMCC 1.15330</strain>
    </source>
</reference>
<dbReference type="PANTHER" id="PTHR43711:SF1">
    <property type="entry name" value="HISTIDINE KINASE 1"/>
    <property type="match status" value="1"/>
</dbReference>
<comment type="catalytic activity">
    <reaction evidence="1">
        <text>ATP + protein L-histidine = ADP + protein N-phospho-L-histidine.</text>
        <dbReference type="EC" id="2.7.13.3"/>
    </reaction>
</comment>
<dbReference type="InterPro" id="IPR004358">
    <property type="entry name" value="Sig_transdc_His_kin-like_C"/>
</dbReference>
<dbReference type="InterPro" id="IPR005467">
    <property type="entry name" value="His_kinase_dom"/>
</dbReference>
<dbReference type="Gene3D" id="3.30.565.10">
    <property type="entry name" value="Histidine kinase-like ATPase, C-terminal domain"/>
    <property type="match status" value="1"/>
</dbReference>
<comment type="caution">
    <text evidence="7">The sequence shown here is derived from an EMBL/GenBank/DDBJ whole genome shotgun (WGS) entry which is preliminary data.</text>
</comment>
<proteinExistence type="predicted"/>
<feature type="domain" description="Histidine kinase" evidence="6">
    <location>
        <begin position="234"/>
        <end position="450"/>
    </location>
</feature>
<evidence type="ECO:0000256" key="5">
    <source>
        <dbReference type="ARBA" id="ARBA00023012"/>
    </source>
</evidence>
<evidence type="ECO:0000256" key="4">
    <source>
        <dbReference type="ARBA" id="ARBA00022777"/>
    </source>
</evidence>
<dbReference type="InterPro" id="IPR036890">
    <property type="entry name" value="HATPase_C_sf"/>
</dbReference>
<dbReference type="RefSeq" id="WP_188659053.1">
    <property type="nucleotide sequence ID" value="NZ_BMIH01000003.1"/>
</dbReference>
<evidence type="ECO:0000256" key="1">
    <source>
        <dbReference type="ARBA" id="ARBA00000085"/>
    </source>
</evidence>
<dbReference type="EC" id="2.7.13.3" evidence="2"/>
<organism evidence="7 8">
    <name type="scientific">Sphingomonas metalli</name>
    <dbReference type="NCBI Taxonomy" id="1779358"/>
    <lineage>
        <taxon>Bacteria</taxon>
        <taxon>Pseudomonadati</taxon>
        <taxon>Pseudomonadota</taxon>
        <taxon>Alphaproteobacteria</taxon>
        <taxon>Sphingomonadales</taxon>
        <taxon>Sphingomonadaceae</taxon>
        <taxon>Sphingomonas</taxon>
    </lineage>
</organism>
<dbReference type="SUPFAM" id="SSF55874">
    <property type="entry name" value="ATPase domain of HSP90 chaperone/DNA topoisomerase II/histidine kinase"/>
    <property type="match status" value="1"/>
</dbReference>
<dbReference type="PRINTS" id="PR00344">
    <property type="entry name" value="BCTRLSENSOR"/>
</dbReference>
<dbReference type="Pfam" id="PF02518">
    <property type="entry name" value="HATPase_c"/>
    <property type="match status" value="1"/>
</dbReference>
<evidence type="ECO:0000313" key="8">
    <source>
        <dbReference type="Proteomes" id="UP000623067"/>
    </source>
</evidence>
<keyword evidence="3" id="KW-0808">Transferase</keyword>
<evidence type="ECO:0000313" key="7">
    <source>
        <dbReference type="EMBL" id="GGB34083.1"/>
    </source>
</evidence>
<name>A0A916WUN3_9SPHN</name>
<dbReference type="PROSITE" id="PS50109">
    <property type="entry name" value="HIS_KIN"/>
    <property type="match status" value="1"/>
</dbReference>
<keyword evidence="8" id="KW-1185">Reference proteome</keyword>
<dbReference type="EMBL" id="BMIH01000003">
    <property type="protein sequence ID" value="GGB34083.1"/>
    <property type="molecule type" value="Genomic_DNA"/>
</dbReference>
<dbReference type="InterPro" id="IPR050736">
    <property type="entry name" value="Sensor_HK_Regulatory"/>
</dbReference>
<dbReference type="Proteomes" id="UP000623067">
    <property type="component" value="Unassembled WGS sequence"/>
</dbReference>
<sequence length="454" mass="47044">MNVPGSETGGAVAHAVVDAEGVLLSADPAIESLNARAGGEIGERFAVPQLAAAAWLARRLGILVCRRVTVADDENDLELWVQAQPEGERIRLAASGWQERAAWRPTRGTLPPLLEGGIDWETDAALRLTHVAAGPGARIAGFDPMSLLGRPLTALFGFDEGAGGAMPILDALARRRPFRDQPATIRQTGQAVSLSAAIRPDARGDFGGLAGAALFADIAAPPAADPLSSVFTTGLDRALRAPLSRIIADADAIGAAAEGPVAADYVDYAADIASAGRHLMALVDDLVDLQAIERPDFAPARVPIDLAESARRAAALLSVRADHAGVIILKPAADERAPAVGDARRVLQILVNLIGNAVRYTPNGGAVALDVGITGPLARLTVTDHGKGIAPQDQERIFNKFERVDPSEAGGNGLGLFIARRLARAMGGDLTVASAPGEGARFTLTLPTGVMPVA</sequence>
<dbReference type="InterPro" id="IPR003594">
    <property type="entry name" value="HATPase_dom"/>
</dbReference>
<dbReference type="PANTHER" id="PTHR43711">
    <property type="entry name" value="TWO-COMPONENT HISTIDINE KINASE"/>
    <property type="match status" value="1"/>
</dbReference>
<keyword evidence="4" id="KW-0418">Kinase</keyword>
<protein>
    <recommendedName>
        <fullName evidence="2">histidine kinase</fullName>
        <ecNumber evidence="2">2.7.13.3</ecNumber>
    </recommendedName>
</protein>
<evidence type="ECO:0000259" key="6">
    <source>
        <dbReference type="PROSITE" id="PS50109"/>
    </source>
</evidence>
<accession>A0A916WUN3</accession>